<evidence type="ECO:0000313" key="2">
    <source>
        <dbReference type="EMBL" id="XDQ59431.1"/>
    </source>
</evidence>
<gene>
    <name evidence="2" type="ORF">AB5J50_00645</name>
</gene>
<dbReference type="AlphaFoldDB" id="A0AB39RXN8"/>
<proteinExistence type="predicted"/>
<name>A0AB39RXN8_9ACTN</name>
<feature type="region of interest" description="Disordered" evidence="1">
    <location>
        <begin position="1"/>
        <end position="21"/>
    </location>
</feature>
<sequence>MTDRPEEQETPARSMPRTTPAEQLRITLSAGAETEDLAAFILDALDDDRLDEIDVERSFGPAAGVAFEPVTISLVLATGLATTVVMIGRSVERWLETRRQEQQLKYLLDGFDRHPDLAAMVRDVIMKHADVAAEYQLPNPPQSTVE</sequence>
<evidence type="ECO:0000256" key="1">
    <source>
        <dbReference type="SAM" id="MobiDB-lite"/>
    </source>
</evidence>
<dbReference type="EMBL" id="CP163440">
    <property type="protein sequence ID" value="XDQ59431.1"/>
    <property type="molecule type" value="Genomic_DNA"/>
</dbReference>
<dbReference type="RefSeq" id="WP_369253874.1">
    <property type="nucleotide sequence ID" value="NZ_CP163440.1"/>
</dbReference>
<protein>
    <submittedName>
        <fullName evidence="2">Uncharacterized protein</fullName>
    </submittedName>
</protein>
<reference evidence="2" key="1">
    <citation type="submission" date="2024-07" db="EMBL/GenBank/DDBJ databases">
        <authorList>
            <person name="Yu S.T."/>
        </authorList>
    </citation>
    <scope>NUCLEOTIDE SEQUENCE</scope>
    <source>
        <strain evidence="2">R35</strain>
    </source>
</reference>
<organism evidence="2">
    <name type="scientific">Streptomyces sp. R35</name>
    <dbReference type="NCBI Taxonomy" id="3238630"/>
    <lineage>
        <taxon>Bacteria</taxon>
        <taxon>Bacillati</taxon>
        <taxon>Actinomycetota</taxon>
        <taxon>Actinomycetes</taxon>
        <taxon>Kitasatosporales</taxon>
        <taxon>Streptomycetaceae</taxon>
        <taxon>Streptomyces</taxon>
    </lineage>
</organism>
<accession>A0AB39RXN8</accession>